<dbReference type="InterPro" id="IPR013561">
    <property type="entry name" value="FilR1_middle_dom"/>
</dbReference>
<evidence type="ECO:0000313" key="3">
    <source>
        <dbReference type="EMBL" id="CQR52237.1"/>
    </source>
</evidence>
<dbReference type="Proteomes" id="UP000198902">
    <property type="component" value="Unassembled WGS sequence"/>
</dbReference>
<keyword evidence="4" id="KW-1185">Reference proteome</keyword>
<gene>
    <name evidence="3" type="ORF">BN996_03050</name>
</gene>
<dbReference type="Gene3D" id="1.10.10.10">
    <property type="entry name" value="Winged helix-like DNA-binding domain superfamily/Winged helix DNA-binding domain"/>
    <property type="match status" value="1"/>
</dbReference>
<dbReference type="AlphaFoldDB" id="A0A0D6JUK1"/>
<name>A0A0D6JUK1_9EURY</name>
<sequence length="262" mass="29373">MESALDEIEFLALSQNRVDALRHLSERPHSRRELVERTGASQPTMGRILSDFEARSWLVREDGAYRATVTGELVSRGFDDLVDILDTDAKLRPVVEWLPTDAITFDLEHLTEATITTPSQVRPNAPVKRAVSLLSEAEDVRIFSYAFNEQNLDIVRERTAAGDQRFEGVFSSAAIDALAHDSQLREQLRDLLDADAAAVRITDEPIPMAATIADSTVHLFLRDDSGILQASIDVTEPEVLAWADELFERYWEAAEPLDLDRL</sequence>
<dbReference type="Pfam" id="PF25213">
    <property type="entry name" value="HVO_A0261_N"/>
    <property type="match status" value="1"/>
</dbReference>
<feature type="domain" description="HVO-A0261-like N-terminal" evidence="2">
    <location>
        <begin position="6"/>
        <end position="88"/>
    </location>
</feature>
<dbReference type="InterPro" id="IPR036390">
    <property type="entry name" value="WH_DNA-bd_sf"/>
</dbReference>
<organism evidence="3 4">
    <name type="scientific">Haloferax massiliensis</name>
    <dbReference type="NCBI Taxonomy" id="1476858"/>
    <lineage>
        <taxon>Archaea</taxon>
        <taxon>Methanobacteriati</taxon>
        <taxon>Methanobacteriota</taxon>
        <taxon>Stenosarchaea group</taxon>
        <taxon>Halobacteria</taxon>
        <taxon>Halobacteriales</taxon>
        <taxon>Haloferacaceae</taxon>
        <taxon>Haloferax</taxon>
    </lineage>
</organism>
<dbReference type="InterPro" id="IPR057527">
    <property type="entry name" value="HVO_A0261-like_N"/>
</dbReference>
<evidence type="ECO:0000313" key="4">
    <source>
        <dbReference type="Proteomes" id="UP000198902"/>
    </source>
</evidence>
<protein>
    <submittedName>
        <fullName evidence="3">Uncharacterized protein</fullName>
    </submittedName>
</protein>
<dbReference type="EMBL" id="CSTE01000003">
    <property type="protein sequence ID" value="CQR52237.1"/>
    <property type="molecule type" value="Genomic_DNA"/>
</dbReference>
<evidence type="ECO:0000259" key="2">
    <source>
        <dbReference type="Pfam" id="PF25213"/>
    </source>
</evidence>
<dbReference type="Pfam" id="PF08350">
    <property type="entry name" value="FilR1_middle"/>
    <property type="match status" value="1"/>
</dbReference>
<proteinExistence type="predicted"/>
<dbReference type="InterPro" id="IPR036388">
    <property type="entry name" value="WH-like_DNA-bd_sf"/>
</dbReference>
<dbReference type="OrthoDB" id="330490at2157"/>
<feature type="domain" description="Methanogenesis regulatory protein FilR1 middle" evidence="1">
    <location>
        <begin position="123"/>
        <end position="252"/>
    </location>
</feature>
<reference evidence="4" key="1">
    <citation type="submission" date="2015-03" db="EMBL/GenBank/DDBJ databases">
        <authorList>
            <person name="Urmite Genomes"/>
        </authorList>
    </citation>
    <scope>NUCLEOTIDE SEQUENCE [LARGE SCALE GENOMIC DNA]</scope>
    <source>
        <strain evidence="4">Arc-Hr</strain>
    </source>
</reference>
<dbReference type="SUPFAM" id="SSF46785">
    <property type="entry name" value="Winged helix' DNA-binding domain"/>
    <property type="match status" value="1"/>
</dbReference>
<accession>A0A0D6JUK1</accession>
<dbReference type="RefSeq" id="WP_089780407.1">
    <property type="nucleotide sequence ID" value="NZ_CABLRR010000003.1"/>
</dbReference>
<evidence type="ECO:0000259" key="1">
    <source>
        <dbReference type="Pfam" id="PF08350"/>
    </source>
</evidence>